<evidence type="ECO:0000256" key="5">
    <source>
        <dbReference type="SAM" id="Phobius"/>
    </source>
</evidence>
<dbReference type="InterPro" id="IPR001841">
    <property type="entry name" value="Znf_RING"/>
</dbReference>
<dbReference type="Gene3D" id="3.30.40.10">
    <property type="entry name" value="Zinc/RING finger domain, C3HC4 (zinc finger)"/>
    <property type="match status" value="1"/>
</dbReference>
<evidence type="ECO:0000256" key="2">
    <source>
        <dbReference type="ARBA" id="ARBA00022771"/>
    </source>
</evidence>
<name>A0A9C7Q1X2_9RHOD</name>
<dbReference type="InterPro" id="IPR013083">
    <property type="entry name" value="Znf_RING/FYVE/PHD"/>
</dbReference>
<organism evidence="7 8">
    <name type="scientific">Galdieria partita</name>
    <dbReference type="NCBI Taxonomy" id="83374"/>
    <lineage>
        <taxon>Eukaryota</taxon>
        <taxon>Rhodophyta</taxon>
        <taxon>Bangiophyceae</taxon>
        <taxon>Galdieriales</taxon>
        <taxon>Galdieriaceae</taxon>
        <taxon>Galdieria</taxon>
    </lineage>
</organism>
<reference evidence="7" key="2">
    <citation type="submission" date="2022-01" db="EMBL/GenBank/DDBJ databases">
        <authorList>
            <person name="Hirooka S."/>
            <person name="Miyagishima S.Y."/>
        </authorList>
    </citation>
    <scope>NUCLEOTIDE SEQUENCE</scope>
    <source>
        <strain evidence="7">NBRC 102759</strain>
    </source>
</reference>
<dbReference type="EMBL" id="BQMJ01000062">
    <property type="protein sequence ID" value="GJQ14973.1"/>
    <property type="molecule type" value="Genomic_DNA"/>
</dbReference>
<protein>
    <recommendedName>
        <fullName evidence="6">RING-type domain-containing protein</fullName>
    </recommendedName>
</protein>
<dbReference type="SMART" id="SM00184">
    <property type="entry name" value="RING"/>
    <property type="match status" value="1"/>
</dbReference>
<dbReference type="Pfam" id="PF12158">
    <property type="entry name" value="DUF3592"/>
    <property type="match status" value="1"/>
</dbReference>
<dbReference type="GO" id="GO:0008270">
    <property type="term" value="F:zinc ion binding"/>
    <property type="evidence" value="ECO:0007669"/>
    <property type="project" value="UniProtKB-KW"/>
</dbReference>
<reference evidence="7" key="1">
    <citation type="journal article" date="2022" name="Proc. Natl. Acad. Sci. U.S.A.">
        <title>Life cycle and functional genomics of the unicellular red alga Galdieria for elucidating algal and plant evolution and industrial use.</title>
        <authorList>
            <person name="Hirooka S."/>
            <person name="Itabashi T."/>
            <person name="Ichinose T.M."/>
            <person name="Onuma R."/>
            <person name="Fujiwara T."/>
            <person name="Yamashita S."/>
            <person name="Jong L.W."/>
            <person name="Tomita R."/>
            <person name="Iwane A.H."/>
            <person name="Miyagishima S.Y."/>
        </authorList>
    </citation>
    <scope>NUCLEOTIDE SEQUENCE</scope>
    <source>
        <strain evidence="7">NBRC 102759</strain>
    </source>
</reference>
<keyword evidence="8" id="KW-1185">Reference proteome</keyword>
<dbReference type="InterPro" id="IPR018957">
    <property type="entry name" value="Znf_C3HC4_RING-type"/>
</dbReference>
<dbReference type="InterPro" id="IPR021994">
    <property type="entry name" value="DUF3592"/>
</dbReference>
<keyword evidence="5" id="KW-0812">Transmembrane</keyword>
<dbReference type="GO" id="GO:0006511">
    <property type="term" value="P:ubiquitin-dependent protein catabolic process"/>
    <property type="evidence" value="ECO:0007669"/>
    <property type="project" value="TreeGrafter"/>
</dbReference>
<accession>A0A9C7Q1X2</accession>
<keyword evidence="5" id="KW-0472">Membrane</keyword>
<feature type="transmembrane region" description="Helical" evidence="5">
    <location>
        <begin position="129"/>
        <end position="152"/>
    </location>
</feature>
<dbReference type="CDD" id="cd16448">
    <property type="entry name" value="RING-H2"/>
    <property type="match status" value="1"/>
</dbReference>
<dbReference type="PANTHER" id="PTHR22765:SF434">
    <property type="entry name" value="GB|AAD18119.1-RELATED"/>
    <property type="match status" value="1"/>
</dbReference>
<keyword evidence="1" id="KW-0479">Metal-binding</keyword>
<dbReference type="InterPro" id="IPR051826">
    <property type="entry name" value="E3_ubiquitin-ligase_domain"/>
</dbReference>
<dbReference type="OrthoDB" id="8062037at2759"/>
<gene>
    <name evidence="7" type="ORF">GpartN1_g6764.t1</name>
</gene>
<dbReference type="PROSITE" id="PS50089">
    <property type="entry name" value="ZF_RING_2"/>
    <property type="match status" value="1"/>
</dbReference>
<evidence type="ECO:0000256" key="3">
    <source>
        <dbReference type="ARBA" id="ARBA00022833"/>
    </source>
</evidence>
<dbReference type="PANTHER" id="PTHR22765">
    <property type="entry name" value="RING FINGER AND PROTEASE ASSOCIATED DOMAIN-CONTAINING"/>
    <property type="match status" value="1"/>
</dbReference>
<proteinExistence type="predicted"/>
<evidence type="ECO:0000313" key="7">
    <source>
        <dbReference type="EMBL" id="GJQ14973.1"/>
    </source>
</evidence>
<dbReference type="Proteomes" id="UP001061958">
    <property type="component" value="Unassembled WGS sequence"/>
</dbReference>
<dbReference type="SUPFAM" id="SSF57850">
    <property type="entry name" value="RING/U-box"/>
    <property type="match status" value="1"/>
</dbReference>
<keyword evidence="2 4" id="KW-0863">Zinc-finger</keyword>
<sequence length="302" mass="33746">MVLTRKKLFIGLGTFFLLGALAGAAYWMTISWIKIRESTQYWTETSCTVLNTTIEQSGALYRPVIQVNISGNIEYAYQTKSASFSDTKQEAQSYVSKFSIGSSINCYFNPDNISQVVTEQQGIPAVDTAGAAIGTALVVIILMTFGFGLCYLDKRRILPNHPNLFTYTMDADRAMNRGIDSENGASHPLRRPNNPAFTLSKQQIEYVCSLCQFSPDLLVSQAVCSICLEELCSGRTTNSFMESEEEKSRQKGLLKLNCGHVYHTVCMQRWMIRGGIHCPLCHWNIWSLFGSVDSSQQETTND</sequence>
<dbReference type="GO" id="GO:0061630">
    <property type="term" value="F:ubiquitin protein ligase activity"/>
    <property type="evidence" value="ECO:0007669"/>
    <property type="project" value="TreeGrafter"/>
</dbReference>
<dbReference type="AlphaFoldDB" id="A0A9C7Q1X2"/>
<evidence type="ECO:0000256" key="1">
    <source>
        <dbReference type="ARBA" id="ARBA00022723"/>
    </source>
</evidence>
<evidence type="ECO:0000259" key="6">
    <source>
        <dbReference type="PROSITE" id="PS50089"/>
    </source>
</evidence>
<comment type="caution">
    <text evidence="7">The sequence shown here is derived from an EMBL/GenBank/DDBJ whole genome shotgun (WGS) entry which is preliminary data.</text>
</comment>
<feature type="domain" description="RING-type" evidence="6">
    <location>
        <begin position="224"/>
        <end position="282"/>
    </location>
</feature>
<evidence type="ECO:0000313" key="8">
    <source>
        <dbReference type="Proteomes" id="UP001061958"/>
    </source>
</evidence>
<evidence type="ECO:0000256" key="4">
    <source>
        <dbReference type="PROSITE-ProRule" id="PRU00175"/>
    </source>
</evidence>
<dbReference type="Pfam" id="PF00097">
    <property type="entry name" value="zf-C3HC4"/>
    <property type="match status" value="1"/>
</dbReference>
<keyword evidence="3" id="KW-0862">Zinc</keyword>
<keyword evidence="5" id="KW-1133">Transmembrane helix</keyword>